<dbReference type="PROSITE" id="PS50297">
    <property type="entry name" value="ANK_REP_REGION"/>
    <property type="match status" value="3"/>
</dbReference>
<sequence>MIPGSCKMAEIRKWDKLLSTKDVSNEKRLTEAAQNRNIKEIERLLDAGVSPDASELNRQLFYQSEYYLTPLHHATHRGYDDVVNLLIKRGAAELGHEECLVHLLDGGADCNSSTKFSKHGSYTAVPHAGGTTPLHLAAFNNHIGCVKQLIWNGADYNAVDERGRTSLYLAAEQGYSDCVHAHLDNAIWKDILSLPEKFTGNTPLHECVKKNMLDCIEKLLERGSDVNHLNHLGLSPLHLSVMAGENYQLDTVKLLITKGYKPNVNLCEKKCSFTPLHYACFTDTVSQERRPELAELLLAYGADHNIRNKRVSELRGGHSDRTILSAIYRCVIHLPSLDVLGHANLVVGQGIPPPPRQIGDGGGGGGDMDDGEGDSLLMRGGLAGAGIFGGMGHAGNIQDLRQHHLTLARHWAENQREKLNWYRQLLQGPRTLQHYCRCVIRECIGAKKLVKVPELPLPLTMKEFLLLQHG</sequence>
<dbReference type="InterPro" id="IPR002110">
    <property type="entry name" value="Ankyrin_rpt"/>
</dbReference>
<dbReference type="PRINTS" id="PR01415">
    <property type="entry name" value="ANKYRIN"/>
</dbReference>
<dbReference type="Pfam" id="PF07525">
    <property type="entry name" value="SOCS_box"/>
    <property type="match status" value="1"/>
</dbReference>
<dbReference type="PANTHER" id="PTHR24198:SF194">
    <property type="entry name" value="INVERSIN-A"/>
    <property type="match status" value="1"/>
</dbReference>
<evidence type="ECO:0000259" key="4">
    <source>
        <dbReference type="PROSITE" id="PS50225"/>
    </source>
</evidence>
<keyword evidence="2 3" id="KW-0040">ANK repeat</keyword>
<dbReference type="InterPro" id="IPR036036">
    <property type="entry name" value="SOCS_box-like_dom_sf"/>
</dbReference>
<dbReference type="PROSITE" id="PS50225">
    <property type="entry name" value="SOCS"/>
    <property type="match status" value="1"/>
</dbReference>
<feature type="repeat" description="ANK" evidence="3">
    <location>
        <begin position="271"/>
        <end position="309"/>
    </location>
</feature>
<evidence type="ECO:0000313" key="5">
    <source>
        <dbReference type="EMBL" id="WAR22057.1"/>
    </source>
</evidence>
<dbReference type="SUPFAM" id="SSF158235">
    <property type="entry name" value="SOCS box-like"/>
    <property type="match status" value="1"/>
</dbReference>
<dbReference type="Pfam" id="PF12796">
    <property type="entry name" value="Ank_2"/>
    <property type="match status" value="1"/>
</dbReference>
<evidence type="ECO:0000256" key="1">
    <source>
        <dbReference type="ARBA" id="ARBA00022737"/>
    </source>
</evidence>
<dbReference type="EMBL" id="CP111023">
    <property type="protein sequence ID" value="WAR22057.1"/>
    <property type="molecule type" value="Genomic_DNA"/>
</dbReference>
<name>A0ABY7FIU3_MYAAR</name>
<reference evidence="5" key="1">
    <citation type="submission" date="2022-11" db="EMBL/GenBank/DDBJ databases">
        <title>Centuries of genome instability and evolution in soft-shell clam transmissible cancer (bioRxiv).</title>
        <authorList>
            <person name="Hart S.F.M."/>
            <person name="Yonemitsu M.A."/>
            <person name="Giersch R.M."/>
            <person name="Beal B.F."/>
            <person name="Arriagada G."/>
            <person name="Davis B.W."/>
            <person name="Ostrander E.A."/>
            <person name="Goff S.P."/>
            <person name="Metzger M.J."/>
        </authorList>
    </citation>
    <scope>NUCLEOTIDE SEQUENCE</scope>
    <source>
        <strain evidence="5">MELC-2E11</strain>
        <tissue evidence="5">Siphon/mantle</tissue>
    </source>
</reference>
<dbReference type="Gene3D" id="1.10.750.20">
    <property type="entry name" value="SOCS box"/>
    <property type="match status" value="1"/>
</dbReference>
<feature type="domain" description="SOCS box" evidence="4">
    <location>
        <begin position="429"/>
        <end position="465"/>
    </location>
</feature>
<dbReference type="SMART" id="SM00969">
    <property type="entry name" value="SOCS_box"/>
    <property type="match status" value="1"/>
</dbReference>
<feature type="repeat" description="ANK" evidence="3">
    <location>
        <begin position="66"/>
        <end position="91"/>
    </location>
</feature>
<evidence type="ECO:0000256" key="2">
    <source>
        <dbReference type="ARBA" id="ARBA00023043"/>
    </source>
</evidence>
<dbReference type="SMART" id="SM00248">
    <property type="entry name" value="ANK"/>
    <property type="match status" value="7"/>
</dbReference>
<keyword evidence="6" id="KW-1185">Reference proteome</keyword>
<accession>A0ABY7FIU3</accession>
<dbReference type="Proteomes" id="UP001164746">
    <property type="component" value="Chromosome 12"/>
</dbReference>
<organism evidence="5 6">
    <name type="scientific">Mya arenaria</name>
    <name type="common">Soft-shell clam</name>
    <dbReference type="NCBI Taxonomy" id="6604"/>
    <lineage>
        <taxon>Eukaryota</taxon>
        <taxon>Metazoa</taxon>
        <taxon>Spiralia</taxon>
        <taxon>Lophotrochozoa</taxon>
        <taxon>Mollusca</taxon>
        <taxon>Bivalvia</taxon>
        <taxon>Autobranchia</taxon>
        <taxon>Heteroconchia</taxon>
        <taxon>Euheterodonta</taxon>
        <taxon>Imparidentia</taxon>
        <taxon>Neoheterodontei</taxon>
        <taxon>Myida</taxon>
        <taxon>Myoidea</taxon>
        <taxon>Myidae</taxon>
        <taxon>Mya</taxon>
    </lineage>
</organism>
<dbReference type="Pfam" id="PF00023">
    <property type="entry name" value="Ank"/>
    <property type="match status" value="3"/>
</dbReference>
<dbReference type="InterPro" id="IPR036770">
    <property type="entry name" value="Ankyrin_rpt-contain_sf"/>
</dbReference>
<proteinExistence type="predicted"/>
<dbReference type="PANTHER" id="PTHR24198">
    <property type="entry name" value="ANKYRIN REPEAT AND PROTEIN KINASE DOMAIN-CONTAINING PROTEIN"/>
    <property type="match status" value="1"/>
</dbReference>
<feature type="repeat" description="ANK" evidence="3">
    <location>
        <begin position="199"/>
        <end position="231"/>
    </location>
</feature>
<dbReference type="SUPFAM" id="SSF48403">
    <property type="entry name" value="Ankyrin repeat"/>
    <property type="match status" value="1"/>
</dbReference>
<dbReference type="InterPro" id="IPR001496">
    <property type="entry name" value="SOCS_box"/>
</dbReference>
<dbReference type="PROSITE" id="PS50088">
    <property type="entry name" value="ANK_REPEAT"/>
    <property type="match status" value="4"/>
</dbReference>
<evidence type="ECO:0000313" key="6">
    <source>
        <dbReference type="Proteomes" id="UP001164746"/>
    </source>
</evidence>
<keyword evidence="1" id="KW-0677">Repeat</keyword>
<dbReference type="CDD" id="cd03587">
    <property type="entry name" value="SOCS"/>
    <property type="match status" value="1"/>
</dbReference>
<evidence type="ECO:0000256" key="3">
    <source>
        <dbReference type="PROSITE-ProRule" id="PRU00023"/>
    </source>
</evidence>
<dbReference type="Gene3D" id="1.25.40.20">
    <property type="entry name" value="Ankyrin repeat-containing domain"/>
    <property type="match status" value="3"/>
</dbReference>
<protein>
    <submittedName>
        <fullName evidence="5">ANK1-like protein</fullName>
    </submittedName>
</protein>
<feature type="repeat" description="ANK" evidence="3">
    <location>
        <begin position="129"/>
        <end position="161"/>
    </location>
</feature>
<gene>
    <name evidence="5" type="ORF">MAR_016031</name>
</gene>